<name>A0A937KBS7_9BACT</name>
<accession>A0A937KBS7</accession>
<feature type="chain" id="PRO_5036746545" evidence="1">
    <location>
        <begin position="24"/>
        <end position="313"/>
    </location>
</feature>
<keyword evidence="3" id="KW-1185">Reference proteome</keyword>
<dbReference type="AlphaFoldDB" id="A0A937KBS7"/>
<comment type="caution">
    <text evidence="2">The sequence shown here is derived from an EMBL/GenBank/DDBJ whole genome shotgun (WGS) entry which is preliminary data.</text>
</comment>
<proteinExistence type="predicted"/>
<dbReference type="Proteomes" id="UP000614216">
    <property type="component" value="Unassembled WGS sequence"/>
</dbReference>
<evidence type="ECO:0000313" key="3">
    <source>
        <dbReference type="Proteomes" id="UP000614216"/>
    </source>
</evidence>
<dbReference type="EMBL" id="JAEUGD010000031">
    <property type="protein sequence ID" value="MBL6446657.1"/>
    <property type="molecule type" value="Genomic_DNA"/>
</dbReference>
<evidence type="ECO:0000256" key="1">
    <source>
        <dbReference type="SAM" id="SignalP"/>
    </source>
</evidence>
<protein>
    <submittedName>
        <fullName evidence="2">Uncharacterized protein</fullName>
    </submittedName>
</protein>
<evidence type="ECO:0000313" key="2">
    <source>
        <dbReference type="EMBL" id="MBL6446657.1"/>
    </source>
</evidence>
<dbReference type="PROSITE" id="PS51257">
    <property type="entry name" value="PROKAR_LIPOPROTEIN"/>
    <property type="match status" value="1"/>
</dbReference>
<feature type="signal peptide" evidence="1">
    <location>
        <begin position="1"/>
        <end position="23"/>
    </location>
</feature>
<organism evidence="2 3">
    <name type="scientific">Fulvivirga marina</name>
    <dbReference type="NCBI Taxonomy" id="2494733"/>
    <lineage>
        <taxon>Bacteria</taxon>
        <taxon>Pseudomonadati</taxon>
        <taxon>Bacteroidota</taxon>
        <taxon>Cytophagia</taxon>
        <taxon>Cytophagales</taxon>
        <taxon>Fulvivirgaceae</taxon>
        <taxon>Fulvivirga</taxon>
    </lineage>
</organism>
<dbReference type="RefSeq" id="WP_202856187.1">
    <property type="nucleotide sequence ID" value="NZ_JAEUGD010000031.1"/>
</dbReference>
<reference evidence="2" key="1">
    <citation type="submission" date="2021-01" db="EMBL/GenBank/DDBJ databases">
        <title>Fulvivirga kasyanovii gen. nov., sp nov., a novel member of the phylum Bacteroidetes isolated from seawater in a mussel farm.</title>
        <authorList>
            <person name="Zhao L.-H."/>
            <person name="Wang Z.-J."/>
        </authorList>
    </citation>
    <scope>NUCLEOTIDE SEQUENCE</scope>
    <source>
        <strain evidence="2">29W222</strain>
    </source>
</reference>
<keyword evidence="1" id="KW-0732">Signal</keyword>
<sequence>MKNQLKNLLILVTLFSFMMSCQDEETMVSPDLADADSQSLFQDGQDDFMIPAKVQEQIDQTFEFWAKNFADADLQPVGIEKPKKITDESKRQAIMDNILAPGSHYATYDGESLSSMKVFQVKEMSNSGRFTQATRQTMDSRLQVGQGYALFKWKYKGTEFSTIYVYDENGFVYEPMAASIAIKKDNIDPNARTNWIQNFDLLWVWGGKRGEVKITHSSTCSGSLLNDHSGWSTAYMSLGSAQAEILPNGANTYKGSASWGYAWATSPITVSVTTDWGASGTYQGINWNGKVNASISGTLGSSGKATGFDVIGC</sequence>
<gene>
    <name evidence="2" type="ORF">JMN32_10065</name>
</gene>